<reference evidence="1" key="1">
    <citation type="submission" date="2022-04" db="EMBL/GenBank/DDBJ databases">
        <title>Chromosome-scale genome assembly of Holotrichia oblita Faldermann.</title>
        <authorList>
            <person name="Rongchong L."/>
        </authorList>
    </citation>
    <scope>NUCLEOTIDE SEQUENCE</scope>
    <source>
        <strain evidence="1">81SQS9</strain>
    </source>
</reference>
<keyword evidence="2" id="KW-1185">Reference proteome</keyword>
<gene>
    <name evidence="1" type="ORF">MML48_5g00020307</name>
</gene>
<evidence type="ECO:0000313" key="2">
    <source>
        <dbReference type="Proteomes" id="UP001056778"/>
    </source>
</evidence>
<evidence type="ECO:0000313" key="1">
    <source>
        <dbReference type="EMBL" id="KAI4460619.1"/>
    </source>
</evidence>
<dbReference type="EMBL" id="CM043019">
    <property type="protein sequence ID" value="KAI4460619.1"/>
    <property type="molecule type" value="Genomic_DNA"/>
</dbReference>
<sequence>MFWGLTPALDLQYEIADYSVLSREINILLVGGADCRHVLKTLAKRYCYDNTRLNVYIMEACPETIAKQLLLLYVALQPEEELGLVQKTRYFMELYGNMITRPAVSQYLKQTATGFIDMITDYEVLKRIMPFVTIDVRYKERDYIENLFKFWRGTSSFDIQDCWDKRLRKSLGVRYDNKFGAFDWDLHMRFHNIGGKMVGNQEYQSFRSRGVAFNWLESEASKPNRSMVCGVVPNGNDFLHYGYMGDIMTGPFVAYGLDCKDKSMLRSTNNTCLQRSTDITECNLREIFHEIQTRTEYKHKKMNDLNLGALVTNMNDLKVVDSSADGEPQTKTVKKCIDLPNVKLIFLTINYLSAFEYKEQYHNFFHLIYFNFNYLKYIDWRILAKIAKPHSLLYIENQLFVLSNREKELEKYKMDVMTKLDGLIYSELKLKLHELEEFLLQDDDEIEEVVLVPSDDDDITDEDEINLQRLVNRILRANVEVKFTEKSTKNEMIETHGSECNKESNKNPEKTKNKVFKTP</sequence>
<accession>A0ACB9T1E2</accession>
<organism evidence="1 2">
    <name type="scientific">Holotrichia oblita</name>
    <name type="common">Chafer beetle</name>
    <dbReference type="NCBI Taxonomy" id="644536"/>
    <lineage>
        <taxon>Eukaryota</taxon>
        <taxon>Metazoa</taxon>
        <taxon>Ecdysozoa</taxon>
        <taxon>Arthropoda</taxon>
        <taxon>Hexapoda</taxon>
        <taxon>Insecta</taxon>
        <taxon>Pterygota</taxon>
        <taxon>Neoptera</taxon>
        <taxon>Endopterygota</taxon>
        <taxon>Coleoptera</taxon>
        <taxon>Polyphaga</taxon>
        <taxon>Scarabaeiformia</taxon>
        <taxon>Scarabaeidae</taxon>
        <taxon>Melolonthinae</taxon>
        <taxon>Holotrichia</taxon>
    </lineage>
</organism>
<dbReference type="Proteomes" id="UP001056778">
    <property type="component" value="Chromosome 5"/>
</dbReference>
<name>A0ACB9T1E2_HOLOL</name>
<protein>
    <submittedName>
        <fullName evidence="1">Dynein assembly factor 3 axonemal</fullName>
    </submittedName>
</protein>
<proteinExistence type="predicted"/>
<comment type="caution">
    <text evidence="1">The sequence shown here is derived from an EMBL/GenBank/DDBJ whole genome shotgun (WGS) entry which is preliminary data.</text>
</comment>